<dbReference type="Proteomes" id="UP000886884">
    <property type="component" value="Unassembled WGS sequence"/>
</dbReference>
<evidence type="ECO:0000313" key="1">
    <source>
        <dbReference type="EMBL" id="HIV28744.1"/>
    </source>
</evidence>
<evidence type="ECO:0000313" key="2">
    <source>
        <dbReference type="Proteomes" id="UP000886884"/>
    </source>
</evidence>
<reference evidence="1" key="1">
    <citation type="submission" date="2020-10" db="EMBL/GenBank/DDBJ databases">
        <authorList>
            <person name="Gilroy R."/>
        </authorList>
    </citation>
    <scope>NUCLEOTIDE SEQUENCE</scope>
    <source>
        <strain evidence="1">CHK183-6373</strain>
    </source>
</reference>
<protein>
    <submittedName>
        <fullName evidence="1">Uncharacterized protein</fullName>
    </submittedName>
</protein>
<accession>A0A9D1PAW8</accession>
<sequence length="131" mass="15313">MLFYSFHSQVERREFGGADFIEIQYCRLAKGTSIRKIVSVDAISHWKDDSLYICGDDMERFYQHYGDIITGGIYNNGDCGPMNLWGINFYSRDQANNMIERLAEKKPPEYQILCRWLRAGEQYLGFYLLGV</sequence>
<name>A0A9D1PAW8_9FIRM</name>
<reference evidence="1" key="2">
    <citation type="journal article" date="2021" name="PeerJ">
        <title>Extensive microbial diversity within the chicken gut microbiome revealed by metagenomics and culture.</title>
        <authorList>
            <person name="Gilroy R."/>
            <person name="Ravi A."/>
            <person name="Getino M."/>
            <person name="Pursley I."/>
            <person name="Horton D.L."/>
            <person name="Alikhan N.F."/>
            <person name="Baker D."/>
            <person name="Gharbi K."/>
            <person name="Hall N."/>
            <person name="Watson M."/>
            <person name="Adriaenssens E.M."/>
            <person name="Foster-Nyarko E."/>
            <person name="Jarju S."/>
            <person name="Secka A."/>
            <person name="Antonio M."/>
            <person name="Oren A."/>
            <person name="Chaudhuri R.R."/>
            <person name="La Ragione R."/>
            <person name="Hildebrand F."/>
            <person name="Pallen M.J."/>
        </authorList>
    </citation>
    <scope>NUCLEOTIDE SEQUENCE</scope>
    <source>
        <strain evidence="1">CHK183-6373</strain>
    </source>
</reference>
<dbReference type="AlphaFoldDB" id="A0A9D1PAW8"/>
<proteinExistence type="predicted"/>
<gene>
    <name evidence="1" type="ORF">IAA64_12300</name>
</gene>
<organism evidence="1 2">
    <name type="scientific">Candidatus Ornithocaccomicrobium faecavium</name>
    <dbReference type="NCBI Taxonomy" id="2840890"/>
    <lineage>
        <taxon>Bacteria</taxon>
        <taxon>Bacillati</taxon>
        <taxon>Bacillota</taxon>
        <taxon>Clostridia</taxon>
        <taxon>Candidatus Ornithocaccomicrobium</taxon>
    </lineage>
</organism>
<dbReference type="EMBL" id="DVOT01000223">
    <property type="protein sequence ID" value="HIV28744.1"/>
    <property type="molecule type" value="Genomic_DNA"/>
</dbReference>
<comment type="caution">
    <text evidence="1">The sequence shown here is derived from an EMBL/GenBank/DDBJ whole genome shotgun (WGS) entry which is preliminary data.</text>
</comment>